<dbReference type="CDD" id="cd03411">
    <property type="entry name" value="Ferrochelatase_N"/>
    <property type="match status" value="1"/>
</dbReference>
<name>A0A1I4VM92_9GAMM</name>
<dbReference type="SUPFAM" id="SSF53800">
    <property type="entry name" value="Chelatase"/>
    <property type="match status" value="1"/>
</dbReference>
<dbReference type="GO" id="GO:0006783">
    <property type="term" value="P:heme biosynthetic process"/>
    <property type="evidence" value="ECO:0007669"/>
    <property type="project" value="UniProtKB-UniRule"/>
</dbReference>
<keyword evidence="7 9" id="KW-0627">Porphyrin biosynthesis</keyword>
<evidence type="ECO:0000256" key="4">
    <source>
        <dbReference type="ARBA" id="ARBA00023004"/>
    </source>
</evidence>
<evidence type="ECO:0000256" key="3">
    <source>
        <dbReference type="ARBA" id="ARBA00022723"/>
    </source>
</evidence>
<comment type="catalytic activity">
    <reaction evidence="8">
        <text>Fe-coproporphyrin III + 2 H(+) = coproporphyrin III + Fe(2+)</text>
        <dbReference type="Rhea" id="RHEA:49572"/>
        <dbReference type="ChEBI" id="CHEBI:15378"/>
        <dbReference type="ChEBI" id="CHEBI:29033"/>
        <dbReference type="ChEBI" id="CHEBI:68438"/>
        <dbReference type="ChEBI" id="CHEBI:131725"/>
        <dbReference type="EC" id="4.99.1.9"/>
    </reaction>
    <physiologicalReaction direction="right-to-left" evidence="8">
        <dbReference type="Rhea" id="RHEA:49574"/>
    </physiologicalReaction>
</comment>
<comment type="function">
    <text evidence="9 10">Catalyzes the ferrous insertion into protoporphyrin IX.</text>
</comment>
<dbReference type="GO" id="GO:0046872">
    <property type="term" value="F:metal ion binding"/>
    <property type="evidence" value="ECO:0007669"/>
    <property type="project" value="UniProtKB-KW"/>
</dbReference>
<evidence type="ECO:0000256" key="2">
    <source>
        <dbReference type="ARBA" id="ARBA00022490"/>
    </source>
</evidence>
<dbReference type="InterPro" id="IPR001015">
    <property type="entry name" value="Ferrochelatase"/>
</dbReference>
<evidence type="ECO:0000256" key="6">
    <source>
        <dbReference type="ARBA" id="ARBA00023239"/>
    </source>
</evidence>
<organism evidence="11 12">
    <name type="scientific">Dokdonella immobilis</name>
    <dbReference type="NCBI Taxonomy" id="578942"/>
    <lineage>
        <taxon>Bacteria</taxon>
        <taxon>Pseudomonadati</taxon>
        <taxon>Pseudomonadota</taxon>
        <taxon>Gammaproteobacteria</taxon>
        <taxon>Lysobacterales</taxon>
        <taxon>Rhodanobacteraceae</taxon>
        <taxon>Dokdonella</taxon>
    </lineage>
</organism>
<dbReference type="RefSeq" id="WP_092404525.1">
    <property type="nucleotide sequence ID" value="NZ_FOVF01000002.1"/>
</dbReference>
<evidence type="ECO:0000256" key="10">
    <source>
        <dbReference type="RuleBase" id="RU000607"/>
    </source>
</evidence>
<dbReference type="UniPathway" id="UPA00252">
    <property type="reaction ID" value="UER00325"/>
</dbReference>
<reference evidence="11 12" key="1">
    <citation type="submission" date="2016-10" db="EMBL/GenBank/DDBJ databases">
        <authorList>
            <person name="de Groot N.N."/>
        </authorList>
    </citation>
    <scope>NUCLEOTIDE SEQUENCE [LARGE SCALE GENOMIC DNA]</scope>
    <source>
        <strain evidence="11 12">CGMCC 1.7659</strain>
    </source>
</reference>
<dbReference type="GO" id="GO:0004325">
    <property type="term" value="F:ferrochelatase activity"/>
    <property type="evidence" value="ECO:0007669"/>
    <property type="project" value="UniProtKB-UniRule"/>
</dbReference>
<dbReference type="Gene3D" id="3.40.50.1400">
    <property type="match status" value="2"/>
</dbReference>
<dbReference type="GO" id="GO:0005737">
    <property type="term" value="C:cytoplasm"/>
    <property type="evidence" value="ECO:0007669"/>
    <property type="project" value="UniProtKB-SubCell"/>
</dbReference>
<keyword evidence="6 9" id="KW-0456">Lyase</keyword>
<comment type="subcellular location">
    <subcellularLocation>
        <location evidence="9 10">Cytoplasm</location>
    </subcellularLocation>
</comment>
<feature type="binding site" evidence="9">
    <location>
        <position position="205"/>
    </location>
    <ligand>
        <name>Fe(2+)</name>
        <dbReference type="ChEBI" id="CHEBI:29033"/>
    </ligand>
</feature>
<dbReference type="NCBIfam" id="TIGR00109">
    <property type="entry name" value="hemH"/>
    <property type="match status" value="1"/>
</dbReference>
<dbReference type="InterPro" id="IPR033644">
    <property type="entry name" value="Ferrochelatase_C"/>
</dbReference>
<dbReference type="Pfam" id="PF00762">
    <property type="entry name" value="Ferrochelatase"/>
    <property type="match status" value="1"/>
</dbReference>
<comment type="similarity">
    <text evidence="1 9 10">Belongs to the ferrochelatase family.</text>
</comment>
<dbReference type="STRING" id="578942.SAMN05216289_102221"/>
<dbReference type="PROSITE" id="PS00534">
    <property type="entry name" value="FERROCHELATASE"/>
    <property type="match status" value="1"/>
</dbReference>
<evidence type="ECO:0000256" key="9">
    <source>
        <dbReference type="HAMAP-Rule" id="MF_00323"/>
    </source>
</evidence>
<sequence>MSRFIAFPESPDPRRLAVLLVNLGTPDAPDTRSVRRYLAEFLWDPRIVEQPRWLWWLVLNGIILRIRPGRSARAYAKVWTAEGSPLEVETRSLAGRLQAAFGERVTIRHAMRYGSPSIAQTLEEMARAGMQRLLVVPVFPQYSATTTASVLDAVGAVFRRWRRPPELRFVSDYHGESAHIEALARSVERHWHEHGRGDRLLLSFHGIPERYIRNGDPYREQCEATTAHLRRRLGMAEDELLLSYQSRLGREPWLQPYTDMTLAGLPALGVRTLDVMCPGFAVDCLETLEEIAMEGRETFLEAGGEAFRYIPCLNDNDDQVAAIRALIQRQCQGWPEFSLPASVEGSPGA</sequence>
<dbReference type="FunFam" id="3.40.50.1400:FF:000002">
    <property type="entry name" value="Ferrochelatase"/>
    <property type="match status" value="1"/>
</dbReference>
<keyword evidence="4 9" id="KW-0408">Iron</keyword>
<dbReference type="EC" id="4.98.1.1" evidence="9 10"/>
<proteinExistence type="inferred from homology"/>
<keyword evidence="5 9" id="KW-0350">Heme biosynthesis</keyword>
<gene>
    <name evidence="9" type="primary">hemH</name>
    <name evidence="11" type="ORF">SAMN05216289_102221</name>
</gene>
<evidence type="ECO:0000256" key="1">
    <source>
        <dbReference type="ARBA" id="ARBA00007718"/>
    </source>
</evidence>
<feature type="binding site" evidence="9">
    <location>
        <position position="286"/>
    </location>
    <ligand>
        <name>Fe(2+)</name>
        <dbReference type="ChEBI" id="CHEBI:29033"/>
    </ligand>
</feature>
<dbReference type="InterPro" id="IPR019772">
    <property type="entry name" value="Ferrochelatase_AS"/>
</dbReference>
<dbReference type="AlphaFoldDB" id="A0A1I4VM92"/>
<dbReference type="PANTHER" id="PTHR11108:SF1">
    <property type="entry name" value="FERROCHELATASE, MITOCHONDRIAL"/>
    <property type="match status" value="1"/>
</dbReference>
<evidence type="ECO:0000256" key="7">
    <source>
        <dbReference type="ARBA" id="ARBA00023244"/>
    </source>
</evidence>
<keyword evidence="12" id="KW-1185">Reference proteome</keyword>
<evidence type="ECO:0000256" key="8">
    <source>
        <dbReference type="ARBA" id="ARBA00024536"/>
    </source>
</evidence>
<evidence type="ECO:0000256" key="5">
    <source>
        <dbReference type="ARBA" id="ARBA00023133"/>
    </source>
</evidence>
<comment type="catalytic activity">
    <reaction evidence="9 10">
        <text>heme b + 2 H(+) = protoporphyrin IX + Fe(2+)</text>
        <dbReference type="Rhea" id="RHEA:22584"/>
        <dbReference type="ChEBI" id="CHEBI:15378"/>
        <dbReference type="ChEBI" id="CHEBI:29033"/>
        <dbReference type="ChEBI" id="CHEBI:57306"/>
        <dbReference type="ChEBI" id="CHEBI:60344"/>
        <dbReference type="EC" id="4.98.1.1"/>
    </reaction>
</comment>
<accession>A0A1I4VM92</accession>
<dbReference type="PANTHER" id="PTHR11108">
    <property type="entry name" value="FERROCHELATASE"/>
    <property type="match status" value="1"/>
</dbReference>
<keyword evidence="2 9" id="KW-0963">Cytoplasm</keyword>
<protein>
    <recommendedName>
        <fullName evidence="9 10">Ferrochelatase</fullName>
        <ecNumber evidence="9 10">4.98.1.1</ecNumber>
    </recommendedName>
    <alternativeName>
        <fullName evidence="9">Heme synthase</fullName>
    </alternativeName>
    <alternativeName>
        <fullName evidence="9">Protoheme ferro-lyase</fullName>
    </alternativeName>
</protein>
<dbReference type="HAMAP" id="MF_00323">
    <property type="entry name" value="Ferrochelatase"/>
    <property type="match status" value="1"/>
</dbReference>
<evidence type="ECO:0000313" key="11">
    <source>
        <dbReference type="EMBL" id="SFN02199.1"/>
    </source>
</evidence>
<dbReference type="CDD" id="cd00419">
    <property type="entry name" value="Ferrochelatase_C"/>
    <property type="match status" value="1"/>
</dbReference>
<evidence type="ECO:0000313" key="12">
    <source>
        <dbReference type="Proteomes" id="UP000198575"/>
    </source>
</evidence>
<dbReference type="InterPro" id="IPR033659">
    <property type="entry name" value="Ferrochelatase_N"/>
</dbReference>
<comment type="pathway">
    <text evidence="9 10">Porphyrin-containing compound metabolism; protoheme biosynthesis; protoheme from protoporphyrin-IX: step 1/1.</text>
</comment>
<dbReference type="OrthoDB" id="9809741at2"/>
<dbReference type="EMBL" id="FOVF01000002">
    <property type="protein sequence ID" value="SFN02199.1"/>
    <property type="molecule type" value="Genomic_DNA"/>
</dbReference>
<keyword evidence="3 9" id="KW-0479">Metal-binding</keyword>
<dbReference type="Proteomes" id="UP000198575">
    <property type="component" value="Unassembled WGS sequence"/>
</dbReference>